<protein>
    <recommendedName>
        <fullName evidence="4">Repetin</fullName>
    </recommendedName>
</protein>
<keyword evidence="1" id="KW-0732">Signal</keyword>
<name>A0ABN3XRV2_9ACTN</name>
<evidence type="ECO:0000256" key="1">
    <source>
        <dbReference type="SAM" id="SignalP"/>
    </source>
</evidence>
<sequence>MRRATGGVALISVIALTVPVTAATATTATVTVTADAATGRPAAERPATGVVRGSGRIAYPDPDDDVRFTVDATVTYRPGEVDPFAGDARGTARVFHHFANAPTPTTVWADVSVDCVVTGGRSATVTGFVTAASANSADWIGRRVGFSVTDNGAGRFDRIGWSGPRLAGDPELRRCAAPAPFFRVRTGGYTVKDVSPFPG</sequence>
<feature type="chain" id="PRO_5046648630" description="Repetin" evidence="1">
    <location>
        <begin position="23"/>
        <end position="199"/>
    </location>
</feature>
<gene>
    <name evidence="2" type="ORF">GCM10017559_09220</name>
</gene>
<proteinExistence type="predicted"/>
<keyword evidence="3" id="KW-1185">Reference proteome</keyword>
<evidence type="ECO:0008006" key="4">
    <source>
        <dbReference type="Google" id="ProtNLM"/>
    </source>
</evidence>
<dbReference type="EMBL" id="BAAAWD010000006">
    <property type="protein sequence ID" value="GAA2991421.1"/>
    <property type="molecule type" value="Genomic_DNA"/>
</dbReference>
<evidence type="ECO:0000313" key="2">
    <source>
        <dbReference type="EMBL" id="GAA2991421.1"/>
    </source>
</evidence>
<dbReference type="RefSeq" id="WP_344888760.1">
    <property type="nucleotide sequence ID" value="NZ_BAAAWD010000006.1"/>
</dbReference>
<feature type="signal peptide" evidence="1">
    <location>
        <begin position="1"/>
        <end position="22"/>
    </location>
</feature>
<organism evidence="2 3">
    <name type="scientific">Streptosporangium longisporum</name>
    <dbReference type="NCBI Taxonomy" id="46187"/>
    <lineage>
        <taxon>Bacteria</taxon>
        <taxon>Bacillati</taxon>
        <taxon>Actinomycetota</taxon>
        <taxon>Actinomycetes</taxon>
        <taxon>Streptosporangiales</taxon>
        <taxon>Streptosporangiaceae</taxon>
        <taxon>Streptosporangium</taxon>
    </lineage>
</organism>
<evidence type="ECO:0000313" key="3">
    <source>
        <dbReference type="Proteomes" id="UP001499930"/>
    </source>
</evidence>
<dbReference type="Proteomes" id="UP001499930">
    <property type="component" value="Unassembled WGS sequence"/>
</dbReference>
<accession>A0ABN3XRV2</accession>
<reference evidence="2 3" key="1">
    <citation type="journal article" date="2019" name="Int. J. Syst. Evol. Microbiol.">
        <title>The Global Catalogue of Microorganisms (GCM) 10K type strain sequencing project: providing services to taxonomists for standard genome sequencing and annotation.</title>
        <authorList>
            <consortium name="The Broad Institute Genomics Platform"/>
            <consortium name="The Broad Institute Genome Sequencing Center for Infectious Disease"/>
            <person name="Wu L."/>
            <person name="Ma J."/>
        </authorList>
    </citation>
    <scope>NUCLEOTIDE SEQUENCE [LARGE SCALE GENOMIC DNA]</scope>
    <source>
        <strain evidence="2 3">JCM 3106</strain>
    </source>
</reference>
<comment type="caution">
    <text evidence="2">The sequence shown here is derived from an EMBL/GenBank/DDBJ whole genome shotgun (WGS) entry which is preliminary data.</text>
</comment>